<dbReference type="Pfam" id="PF02518">
    <property type="entry name" value="HATPase_c"/>
    <property type="match status" value="1"/>
</dbReference>
<evidence type="ECO:0000256" key="3">
    <source>
        <dbReference type="ARBA" id="ARBA00022553"/>
    </source>
</evidence>
<keyword evidence="4" id="KW-0808">Transferase</keyword>
<evidence type="ECO:0000313" key="7">
    <source>
        <dbReference type="EMBL" id="OKY77094.1"/>
    </source>
</evidence>
<gene>
    <name evidence="7" type="ORF">BTN85_2187</name>
</gene>
<sequence length="345" mass="40229">MGEGTEESEDFWEVSLGELAKFSVDRADSGFYWLNPEGKFIQTNKTYQENLGYSKDELKEMHIWNIDQNHSKKDRKKFWKKLKREKTWTFETEHQAKDGETYPVKVTSHYVEFMKRKIEFALAKDIKEQKEADRRKDFLNTLLRQDLGSKYRTIQGYHQLLEKEMDLSEEHREYLRKAIRAGREVDEVLSLAKKLDEIEKIEWITEKDVIKVLEHAIEEISDLIENEGIEIEQSYPETLSNVEGNYSLITLFSETIATRIQVSGTKEIKISAKEKEETVLVTIKDDGKQLPKDMFTGKAYTGETAGVGGVRYYMLQEIAKHNNAKIKAKDSKLGGTRFELYLQKA</sequence>
<dbReference type="Gene3D" id="3.30.450.20">
    <property type="entry name" value="PAS domain"/>
    <property type="match status" value="1"/>
</dbReference>
<evidence type="ECO:0000256" key="5">
    <source>
        <dbReference type="ARBA" id="ARBA00022777"/>
    </source>
</evidence>
<keyword evidence="5 7" id="KW-0418">Kinase</keyword>
<dbReference type="Gene3D" id="3.30.565.10">
    <property type="entry name" value="Histidine kinase-like ATPase, C-terminal domain"/>
    <property type="match status" value="1"/>
</dbReference>
<keyword evidence="3" id="KW-0597">Phosphoprotein</keyword>
<evidence type="ECO:0000256" key="2">
    <source>
        <dbReference type="ARBA" id="ARBA00012438"/>
    </source>
</evidence>
<dbReference type="GO" id="GO:0000155">
    <property type="term" value="F:phosphorelay sensor kinase activity"/>
    <property type="evidence" value="ECO:0007669"/>
    <property type="project" value="InterPro"/>
</dbReference>
<keyword evidence="8" id="KW-1185">Reference proteome</keyword>
<proteinExistence type="predicted"/>
<reference evidence="7" key="1">
    <citation type="submission" date="2016-12" db="EMBL/GenBank/DDBJ databases">
        <title>Discovery of methanogenic haloarchaea.</title>
        <authorList>
            <person name="Sorokin D.Y."/>
            <person name="Makarova K.S."/>
            <person name="Abbas B."/>
            <person name="Ferrer M."/>
            <person name="Golyshin P.N."/>
        </authorList>
    </citation>
    <scope>NUCLEOTIDE SEQUENCE [LARGE SCALE GENOMIC DNA]</scope>
    <source>
        <strain evidence="7">HMET1</strain>
    </source>
</reference>
<dbReference type="InterPro" id="IPR003594">
    <property type="entry name" value="HATPase_dom"/>
</dbReference>
<dbReference type="Pfam" id="PF13426">
    <property type="entry name" value="PAS_9"/>
    <property type="match status" value="1"/>
</dbReference>
<dbReference type="EC" id="2.7.13.3" evidence="2"/>
<dbReference type="InterPro" id="IPR036890">
    <property type="entry name" value="HATPase_C_sf"/>
</dbReference>
<accession>A0A1Q6DRU7</accession>
<feature type="domain" description="Histidine kinase" evidence="6">
    <location>
        <begin position="142"/>
        <end position="345"/>
    </location>
</feature>
<comment type="caution">
    <text evidence="7">The sequence shown here is derived from an EMBL/GenBank/DDBJ whole genome shotgun (WGS) entry which is preliminary data.</text>
</comment>
<dbReference type="SUPFAM" id="SSF55785">
    <property type="entry name" value="PYP-like sensor domain (PAS domain)"/>
    <property type="match status" value="1"/>
</dbReference>
<dbReference type="PANTHER" id="PTHR43304">
    <property type="entry name" value="PHYTOCHROME-LIKE PROTEIN CPH1"/>
    <property type="match status" value="1"/>
</dbReference>
<name>A0A1Q6DRU7_METT1</name>
<dbReference type="CDD" id="cd00130">
    <property type="entry name" value="PAS"/>
    <property type="match status" value="1"/>
</dbReference>
<evidence type="ECO:0000256" key="1">
    <source>
        <dbReference type="ARBA" id="ARBA00000085"/>
    </source>
</evidence>
<dbReference type="NCBIfam" id="TIGR00229">
    <property type="entry name" value="sensory_box"/>
    <property type="match status" value="1"/>
</dbReference>
<dbReference type="InterPro" id="IPR005467">
    <property type="entry name" value="His_kinase_dom"/>
</dbReference>
<dbReference type="SUPFAM" id="SSF55874">
    <property type="entry name" value="ATPase domain of HSP90 chaperone/DNA topoisomerase II/histidine kinase"/>
    <property type="match status" value="1"/>
</dbReference>
<dbReference type="PANTHER" id="PTHR43304:SF1">
    <property type="entry name" value="PAC DOMAIN-CONTAINING PROTEIN"/>
    <property type="match status" value="1"/>
</dbReference>
<dbReference type="InParanoid" id="A0A1Q6DRU7"/>
<dbReference type="InterPro" id="IPR052162">
    <property type="entry name" value="Sensor_kinase/Photoreceptor"/>
</dbReference>
<dbReference type="EMBL" id="MSDW01000003">
    <property type="protein sequence ID" value="OKY77094.1"/>
    <property type="molecule type" value="Genomic_DNA"/>
</dbReference>
<evidence type="ECO:0000259" key="6">
    <source>
        <dbReference type="PROSITE" id="PS50109"/>
    </source>
</evidence>
<dbReference type="AlphaFoldDB" id="A0A1Q6DRU7"/>
<dbReference type="InterPro" id="IPR003661">
    <property type="entry name" value="HisK_dim/P_dom"/>
</dbReference>
<dbReference type="Proteomes" id="UP000185744">
    <property type="component" value="Unassembled WGS sequence"/>
</dbReference>
<dbReference type="PROSITE" id="PS50109">
    <property type="entry name" value="HIS_KIN"/>
    <property type="match status" value="1"/>
</dbReference>
<dbReference type="STRING" id="1903181.BTN85_2187"/>
<dbReference type="InterPro" id="IPR000014">
    <property type="entry name" value="PAS"/>
</dbReference>
<evidence type="ECO:0000313" key="8">
    <source>
        <dbReference type="Proteomes" id="UP000185744"/>
    </source>
</evidence>
<protein>
    <recommendedName>
        <fullName evidence="2">histidine kinase</fullName>
        <ecNumber evidence="2">2.7.13.3</ecNumber>
    </recommendedName>
</protein>
<dbReference type="CDD" id="cd00082">
    <property type="entry name" value="HisKA"/>
    <property type="match status" value="1"/>
</dbReference>
<dbReference type="InterPro" id="IPR035965">
    <property type="entry name" value="PAS-like_dom_sf"/>
</dbReference>
<comment type="catalytic activity">
    <reaction evidence="1">
        <text>ATP + protein L-histidine = ADP + protein N-phospho-L-histidine.</text>
        <dbReference type="EC" id="2.7.13.3"/>
    </reaction>
</comment>
<evidence type="ECO:0000256" key="4">
    <source>
        <dbReference type="ARBA" id="ARBA00022679"/>
    </source>
</evidence>
<organism evidence="7 8">
    <name type="scientific">Methanohalarchaeum thermophilum</name>
    <dbReference type="NCBI Taxonomy" id="1903181"/>
    <lineage>
        <taxon>Archaea</taxon>
        <taxon>Methanobacteriati</taxon>
        <taxon>Methanobacteriota</taxon>
        <taxon>Methanonatronarchaeia</taxon>
        <taxon>Methanonatronarchaeales</taxon>
        <taxon>Methanonatronarchaeaceae</taxon>
        <taxon>Candidatus Methanohalarchaeum</taxon>
    </lineage>
</organism>